<keyword evidence="1" id="KW-1133">Transmembrane helix</keyword>
<name>A0A512BD88_9BACT</name>
<feature type="transmembrane region" description="Helical" evidence="1">
    <location>
        <begin position="187"/>
        <end position="204"/>
    </location>
</feature>
<proteinExistence type="predicted"/>
<feature type="transmembrane region" description="Helical" evidence="1">
    <location>
        <begin position="118"/>
        <end position="151"/>
    </location>
</feature>
<dbReference type="AlphaFoldDB" id="A0A512BD88"/>
<comment type="caution">
    <text evidence="2">The sequence shown here is derived from an EMBL/GenBank/DDBJ whole genome shotgun (WGS) entry which is preliminary data.</text>
</comment>
<feature type="transmembrane region" description="Helical" evidence="1">
    <location>
        <begin position="321"/>
        <end position="339"/>
    </location>
</feature>
<evidence type="ECO:0000313" key="3">
    <source>
        <dbReference type="Proteomes" id="UP000321513"/>
    </source>
</evidence>
<reference evidence="2 3" key="1">
    <citation type="submission" date="2019-07" db="EMBL/GenBank/DDBJ databases">
        <title>Whole genome shotgun sequence of Segetibacter aerophilus NBRC 106135.</title>
        <authorList>
            <person name="Hosoyama A."/>
            <person name="Uohara A."/>
            <person name="Ohji S."/>
            <person name="Ichikawa N."/>
        </authorList>
    </citation>
    <scope>NUCLEOTIDE SEQUENCE [LARGE SCALE GENOMIC DNA]</scope>
    <source>
        <strain evidence="2 3">NBRC 106135</strain>
    </source>
</reference>
<evidence type="ECO:0000256" key="1">
    <source>
        <dbReference type="SAM" id="Phobius"/>
    </source>
</evidence>
<protein>
    <recommendedName>
        <fullName evidence="4">Glycosyltransferase RgtA/B/C/D-like domain-containing protein</fullName>
    </recommendedName>
</protein>
<keyword evidence="1" id="KW-0472">Membrane</keyword>
<accession>A0A512BD88</accession>
<dbReference type="RefSeq" id="WP_147204041.1">
    <property type="nucleotide sequence ID" value="NZ_BJYT01000008.1"/>
</dbReference>
<evidence type="ECO:0000313" key="2">
    <source>
        <dbReference type="EMBL" id="GEO09928.1"/>
    </source>
</evidence>
<feature type="transmembrane region" description="Helical" evidence="1">
    <location>
        <begin position="297"/>
        <end position="314"/>
    </location>
</feature>
<sequence length="389" mass="44146">MLATARLKDQLLSKSSGAKNLFFFVLFVAVVVVYMVHLSKRPLYNSDMLPYMGVVLQLNGLDAKQVHQSVYAITKESVPAKNFVELTALNKGRVERYNDYALFYDYLRFFRLKPLYVFVIKAFYSVGINLAFATVLPSLICAGGLLIAFYLAIQKLFTGGIIPFFLSTVVLLLGFTNELAVISTPDAMSSLLVFILFLNLFFSGKLGVSYLLLALAVFTRIDNLTFLPFILYYYRMNNINIRSIIKGVSALAVLSIIVIVVPYFFGNHLTWFKDFIFKPSVYASLVRKSATLMRTDFNLLFALVLVLLYSRLSVRKDLKTLFTGILLAMSVRFLLFPSYEERFYYIFKLMLLFIAVAPFSYNLTTSKTLVMVPRGRRIQGSAPGYSFSN</sequence>
<organism evidence="2 3">
    <name type="scientific">Segetibacter aerophilus</name>
    <dbReference type="NCBI Taxonomy" id="670293"/>
    <lineage>
        <taxon>Bacteria</taxon>
        <taxon>Pseudomonadati</taxon>
        <taxon>Bacteroidota</taxon>
        <taxon>Chitinophagia</taxon>
        <taxon>Chitinophagales</taxon>
        <taxon>Chitinophagaceae</taxon>
        <taxon>Segetibacter</taxon>
    </lineage>
</organism>
<dbReference type="OrthoDB" id="1244758at2"/>
<dbReference type="Proteomes" id="UP000321513">
    <property type="component" value="Unassembled WGS sequence"/>
</dbReference>
<gene>
    <name evidence="2" type="ORF">SAE01_24240</name>
</gene>
<feature type="transmembrane region" description="Helical" evidence="1">
    <location>
        <begin position="244"/>
        <end position="265"/>
    </location>
</feature>
<feature type="transmembrane region" description="Helical" evidence="1">
    <location>
        <begin position="20"/>
        <end position="38"/>
    </location>
</feature>
<feature type="transmembrane region" description="Helical" evidence="1">
    <location>
        <begin position="157"/>
        <end position="175"/>
    </location>
</feature>
<feature type="transmembrane region" description="Helical" evidence="1">
    <location>
        <begin position="345"/>
        <end position="364"/>
    </location>
</feature>
<keyword evidence="1" id="KW-0812">Transmembrane</keyword>
<keyword evidence="3" id="KW-1185">Reference proteome</keyword>
<evidence type="ECO:0008006" key="4">
    <source>
        <dbReference type="Google" id="ProtNLM"/>
    </source>
</evidence>
<dbReference type="EMBL" id="BJYT01000008">
    <property type="protein sequence ID" value="GEO09928.1"/>
    <property type="molecule type" value="Genomic_DNA"/>
</dbReference>